<dbReference type="KEGG" id="wco:G7084_04920"/>
<dbReference type="Proteomes" id="UP000500741">
    <property type="component" value="Chromosome"/>
</dbReference>
<dbReference type="PIRSF" id="PIRSF018637">
    <property type="entry name" value="TrmK"/>
    <property type="match status" value="1"/>
</dbReference>
<accession>A0A6G8B0H4</accession>
<keyword evidence="1" id="KW-0808">Transferase</keyword>
<dbReference type="SUPFAM" id="SSF53335">
    <property type="entry name" value="S-adenosyl-L-methionine-dependent methyltransferases"/>
    <property type="match status" value="1"/>
</dbReference>
<dbReference type="Gene3D" id="3.40.50.150">
    <property type="entry name" value="Vaccinia Virus protein VP39"/>
    <property type="match status" value="1"/>
</dbReference>
<dbReference type="EMBL" id="CP049888">
    <property type="protein sequence ID" value="QIL50715.1"/>
    <property type="molecule type" value="Genomic_DNA"/>
</dbReference>
<gene>
    <name evidence="1" type="ORF">G7084_04920</name>
</gene>
<evidence type="ECO:0000313" key="2">
    <source>
        <dbReference type="Proteomes" id="UP000500741"/>
    </source>
</evidence>
<sequence length="239" mass="26846">MDAINLSKRLACVAKFIPKGARLADIGSDHAYLPAHLLLNQKIDFAIAGEVALGPLQNAQAEIKNAELTKQLEPRLGDGFAVIKPNDHIDTVVIAGMGGQLIQKILAEGHREHHQYEKLILQPNTDTAMVRTWLQNNQYALVDETMLFDDGHYYEVLVAQPGITSFTEQQITFGPFNLQHQTLTWKQRWQSELNRLNQLLITLFQAKQGNSIAYQEYQNQAQQIKEVLGNASEKTNSSD</sequence>
<name>A0A6G8B0H4_9LACO</name>
<evidence type="ECO:0000313" key="1">
    <source>
        <dbReference type="EMBL" id="QIL50715.1"/>
    </source>
</evidence>
<dbReference type="RefSeq" id="WP_166010588.1">
    <property type="nucleotide sequence ID" value="NZ_CP049888.1"/>
</dbReference>
<keyword evidence="1" id="KW-0489">Methyltransferase</keyword>
<dbReference type="GO" id="GO:0032259">
    <property type="term" value="P:methylation"/>
    <property type="evidence" value="ECO:0007669"/>
    <property type="project" value="UniProtKB-KW"/>
</dbReference>
<dbReference type="Pfam" id="PF04816">
    <property type="entry name" value="TrmK"/>
    <property type="match status" value="1"/>
</dbReference>
<protein>
    <submittedName>
        <fullName evidence="1">SAM-dependent methyltransferase</fullName>
    </submittedName>
</protein>
<dbReference type="PANTHER" id="PTHR38451">
    <property type="entry name" value="TRNA (ADENINE(22)-N(1))-METHYLTRANSFERASE"/>
    <property type="match status" value="1"/>
</dbReference>
<dbReference type="InterPro" id="IPR029063">
    <property type="entry name" value="SAM-dependent_MTases_sf"/>
</dbReference>
<organism evidence="1 2">
    <name type="scientific">Weissella coleopterorum</name>
    <dbReference type="NCBI Taxonomy" id="2714949"/>
    <lineage>
        <taxon>Bacteria</taxon>
        <taxon>Bacillati</taxon>
        <taxon>Bacillota</taxon>
        <taxon>Bacilli</taxon>
        <taxon>Lactobacillales</taxon>
        <taxon>Lactobacillaceae</taxon>
        <taxon>Weissella</taxon>
    </lineage>
</organism>
<dbReference type="PANTHER" id="PTHR38451:SF1">
    <property type="entry name" value="TRNA (ADENINE(22)-N(1))-METHYLTRANSFERASE"/>
    <property type="match status" value="1"/>
</dbReference>
<keyword evidence="2" id="KW-1185">Reference proteome</keyword>
<reference evidence="1 2" key="1">
    <citation type="submission" date="2020-03" db="EMBL/GenBank/DDBJ databases">
        <title>Weissella sp. nov., isolated from Cybister lewisianus.</title>
        <authorList>
            <person name="Hyun D.-W."/>
            <person name="Bae J.-W."/>
        </authorList>
    </citation>
    <scope>NUCLEOTIDE SEQUENCE [LARGE SCALE GENOMIC DNA]</scope>
    <source>
        <strain evidence="1 2">HDW19</strain>
    </source>
</reference>
<dbReference type="AlphaFoldDB" id="A0A6G8B0H4"/>
<dbReference type="InterPro" id="IPR006901">
    <property type="entry name" value="TrmK"/>
</dbReference>
<dbReference type="Gene3D" id="1.10.287.1890">
    <property type="match status" value="1"/>
</dbReference>
<dbReference type="GO" id="GO:0160105">
    <property type="term" value="F:tRNA (adenine(22)-N1)-methyltransferase activity"/>
    <property type="evidence" value="ECO:0007669"/>
    <property type="project" value="InterPro"/>
</dbReference>
<proteinExistence type="predicted"/>